<evidence type="ECO:0000313" key="7">
    <source>
        <dbReference type="EMBL" id="NYJ01860.1"/>
    </source>
</evidence>
<comment type="caution">
    <text evidence="7">The sequence shown here is derived from an EMBL/GenBank/DDBJ whole genome shotgun (WGS) entry which is preliminary data.</text>
</comment>
<sequence length="501" mass="54708">MEVPGIERVRALLAVAISLVVLGLAACTDGEAPALTPDSSESATGGRPGGTPREQPNVVLFVTDDQTLDELAVMPRTRRLIGDAGTTFRQAIAQYPLCCPSRATLLTGQVAHNHGVLGNEEPWGGYGHFDETETLPLWLQDAGYRTAMVGKYLNGYPDPADQDGATHVPDGWTDWYVPVVGPYQYRSFTVNENGTLVPRRQYQSTWTAETVSSLVREYAEGEAPFFVWSGFLAPHVGGPVEADDPTGEGRVGTPAVEDRYRDTVAGGLPPKPSRHEADLSDKPSWLEERSALDPAAMNELFRQRRESLRSVDDAIARVVDTLAAVGELDDTVLVFTSDNGTMLGEHGFNQKIYGYEESIRVPLLMAGPGIARGAVRDQLVSLTDLPATILDLARAKPGLPQDGVSLVDATNDHDHLADRHLLLEAGGWPNEDQQRLYTGIRTSDGRVLLRYFDGWVETYDLADDPFQLDGTTSEAERPWREELLAELDRLETCAGKECLAP</sequence>
<dbReference type="PANTHER" id="PTHR43108">
    <property type="entry name" value="N-ACETYLGLUCOSAMINE-6-SULFATASE FAMILY MEMBER"/>
    <property type="match status" value="1"/>
</dbReference>
<dbReference type="Proteomes" id="UP000530424">
    <property type="component" value="Unassembled WGS sequence"/>
</dbReference>
<dbReference type="AlphaFoldDB" id="A0A853C0U8"/>
<evidence type="ECO:0000256" key="4">
    <source>
        <dbReference type="ARBA" id="ARBA00023180"/>
    </source>
</evidence>
<protein>
    <submittedName>
        <fullName evidence="7">Arylsulfatase A-like enzyme</fullName>
    </submittedName>
</protein>
<dbReference type="InterPro" id="IPR017850">
    <property type="entry name" value="Alkaline_phosphatase_core_sf"/>
</dbReference>
<evidence type="ECO:0000256" key="2">
    <source>
        <dbReference type="ARBA" id="ARBA00022729"/>
    </source>
</evidence>
<evidence type="ECO:0000259" key="6">
    <source>
        <dbReference type="Pfam" id="PF00884"/>
    </source>
</evidence>
<dbReference type="Pfam" id="PF00884">
    <property type="entry name" value="Sulfatase"/>
    <property type="match status" value="1"/>
</dbReference>
<name>A0A853C0U8_9ACTN</name>
<dbReference type="InterPro" id="IPR024607">
    <property type="entry name" value="Sulfatase_CS"/>
</dbReference>
<evidence type="ECO:0000313" key="8">
    <source>
        <dbReference type="Proteomes" id="UP000530424"/>
    </source>
</evidence>
<reference evidence="7 8" key="1">
    <citation type="submission" date="2020-07" db="EMBL/GenBank/DDBJ databases">
        <title>Sequencing the genomes of 1000 actinobacteria strains.</title>
        <authorList>
            <person name="Klenk H.-P."/>
        </authorList>
    </citation>
    <scope>NUCLEOTIDE SEQUENCE [LARGE SCALE GENOMIC DNA]</scope>
    <source>
        <strain evidence="7 8">DSM 103833</strain>
    </source>
</reference>
<proteinExistence type="inferred from homology"/>
<keyword evidence="8" id="KW-1185">Reference proteome</keyword>
<dbReference type="EMBL" id="JACCFP010000001">
    <property type="protein sequence ID" value="NYJ01860.1"/>
    <property type="molecule type" value="Genomic_DNA"/>
</dbReference>
<dbReference type="PANTHER" id="PTHR43108:SF8">
    <property type="entry name" value="SD21168P"/>
    <property type="match status" value="1"/>
</dbReference>
<accession>A0A853C0U8</accession>
<keyword evidence="4" id="KW-0325">Glycoprotein</keyword>
<comment type="similarity">
    <text evidence="1">Belongs to the sulfatase family.</text>
</comment>
<dbReference type="PROSITE" id="PS00149">
    <property type="entry name" value="SULFATASE_2"/>
    <property type="match status" value="1"/>
</dbReference>
<evidence type="ECO:0000256" key="5">
    <source>
        <dbReference type="SAM" id="MobiDB-lite"/>
    </source>
</evidence>
<dbReference type="InterPro" id="IPR000917">
    <property type="entry name" value="Sulfatase_N"/>
</dbReference>
<dbReference type="RefSeq" id="WP_179668296.1">
    <property type="nucleotide sequence ID" value="NZ_JACCFP010000001.1"/>
</dbReference>
<organism evidence="7 8">
    <name type="scientific">Nocardioides thalensis</name>
    <dbReference type="NCBI Taxonomy" id="1914755"/>
    <lineage>
        <taxon>Bacteria</taxon>
        <taxon>Bacillati</taxon>
        <taxon>Actinomycetota</taxon>
        <taxon>Actinomycetes</taxon>
        <taxon>Propionibacteriales</taxon>
        <taxon>Nocardioidaceae</taxon>
        <taxon>Nocardioides</taxon>
    </lineage>
</organism>
<gene>
    <name evidence="7" type="ORF">HNR19_002558</name>
</gene>
<dbReference type="Gene3D" id="3.40.720.10">
    <property type="entry name" value="Alkaline Phosphatase, subunit A"/>
    <property type="match status" value="1"/>
</dbReference>
<feature type="domain" description="Sulfatase N-terminal" evidence="6">
    <location>
        <begin position="56"/>
        <end position="393"/>
    </location>
</feature>
<keyword evidence="3" id="KW-0378">Hydrolase</keyword>
<feature type="region of interest" description="Disordered" evidence="5">
    <location>
        <begin position="32"/>
        <end position="56"/>
    </location>
</feature>
<dbReference type="PROSITE" id="PS00523">
    <property type="entry name" value="SULFATASE_1"/>
    <property type="match status" value="1"/>
</dbReference>
<dbReference type="GO" id="GO:0016787">
    <property type="term" value="F:hydrolase activity"/>
    <property type="evidence" value="ECO:0007669"/>
    <property type="project" value="UniProtKB-KW"/>
</dbReference>
<keyword evidence="2" id="KW-0732">Signal</keyword>
<evidence type="ECO:0000256" key="1">
    <source>
        <dbReference type="ARBA" id="ARBA00008779"/>
    </source>
</evidence>
<dbReference type="SUPFAM" id="SSF53649">
    <property type="entry name" value="Alkaline phosphatase-like"/>
    <property type="match status" value="1"/>
</dbReference>
<dbReference type="CDD" id="cd16147">
    <property type="entry name" value="G6S"/>
    <property type="match status" value="1"/>
</dbReference>
<evidence type="ECO:0000256" key="3">
    <source>
        <dbReference type="ARBA" id="ARBA00022801"/>
    </source>
</evidence>